<evidence type="ECO:0000256" key="4">
    <source>
        <dbReference type="ARBA" id="ARBA00022777"/>
    </source>
</evidence>
<evidence type="ECO:0000256" key="7">
    <source>
        <dbReference type="HAMAP-Rule" id="MF_00109"/>
    </source>
</evidence>
<keyword evidence="3 7" id="KW-0547">Nucleotide-binding</keyword>
<dbReference type="EMBL" id="MQVX01000001">
    <property type="protein sequence ID" value="PQJ15501.1"/>
    <property type="molecule type" value="Genomic_DNA"/>
</dbReference>
<dbReference type="AlphaFoldDB" id="A0A2S7T7E4"/>
<feature type="binding site" evidence="7">
    <location>
        <begin position="12"/>
        <end position="17"/>
    </location>
    <ligand>
        <name>ATP</name>
        <dbReference type="ChEBI" id="CHEBI:30616"/>
    </ligand>
</feature>
<dbReference type="PANTHER" id="PTHR21087:SF16">
    <property type="entry name" value="SHIKIMATE KINASE 1, CHLOROPLASTIC"/>
    <property type="match status" value="1"/>
</dbReference>
<dbReference type="CDD" id="cd00464">
    <property type="entry name" value="SK"/>
    <property type="match status" value="1"/>
</dbReference>
<evidence type="ECO:0000256" key="6">
    <source>
        <dbReference type="ARBA" id="ARBA00023141"/>
    </source>
</evidence>
<comment type="function">
    <text evidence="7">Catalyzes the specific phosphorylation of the 3-hydroxyl group of shikimic acid using ATP as a cosubstrate.</text>
</comment>
<feature type="binding site" evidence="7">
    <location>
        <position position="16"/>
    </location>
    <ligand>
        <name>Mg(2+)</name>
        <dbReference type="ChEBI" id="CHEBI:18420"/>
    </ligand>
</feature>
<evidence type="ECO:0000313" key="9">
    <source>
        <dbReference type="Proteomes" id="UP000239366"/>
    </source>
</evidence>
<keyword evidence="7" id="KW-0963">Cytoplasm</keyword>
<comment type="caution">
    <text evidence="8">The sequence shown here is derived from an EMBL/GenBank/DDBJ whole genome shotgun (WGS) entry which is preliminary data.</text>
</comment>
<dbReference type="PANTHER" id="PTHR21087">
    <property type="entry name" value="SHIKIMATE KINASE"/>
    <property type="match status" value="1"/>
</dbReference>
<evidence type="ECO:0000256" key="5">
    <source>
        <dbReference type="ARBA" id="ARBA00022840"/>
    </source>
</evidence>
<keyword evidence="7" id="KW-0479">Metal-binding</keyword>
<comment type="similarity">
    <text evidence="7">Belongs to the shikimate kinase family.</text>
</comment>
<keyword evidence="1 7" id="KW-0028">Amino-acid biosynthesis</keyword>
<evidence type="ECO:0000313" key="8">
    <source>
        <dbReference type="EMBL" id="PQJ15501.1"/>
    </source>
</evidence>
<dbReference type="InterPro" id="IPR027417">
    <property type="entry name" value="P-loop_NTPase"/>
</dbReference>
<dbReference type="GO" id="GO:0009423">
    <property type="term" value="P:chorismate biosynthetic process"/>
    <property type="evidence" value="ECO:0007669"/>
    <property type="project" value="UniProtKB-UniRule"/>
</dbReference>
<dbReference type="GO" id="GO:0009073">
    <property type="term" value="P:aromatic amino acid family biosynthetic process"/>
    <property type="evidence" value="ECO:0007669"/>
    <property type="project" value="UniProtKB-KW"/>
</dbReference>
<keyword evidence="9" id="KW-1185">Reference proteome</keyword>
<dbReference type="SUPFAM" id="SSF52540">
    <property type="entry name" value="P-loop containing nucleoside triphosphate hydrolases"/>
    <property type="match status" value="1"/>
</dbReference>
<sequence length="176" mass="19529">MSEIIALLGYMGSGKSTLGKALATSLKLPFRDLDDQIEAHAGTSIKELFASGGEIAFRKLETQVLTTEVQREQGQVLALGGGTPCYGQNLDILHAAGVKTVYLKLSLVSLLERLKRGRAKRPLIAHLTEEQLEEFIRKHLFERQFYYNQASYVVDVDGLTVEQAVERVARACLYSK</sequence>
<keyword evidence="4 7" id="KW-0418">Kinase</keyword>
<feature type="binding site" evidence="7">
    <location>
        <position position="143"/>
    </location>
    <ligand>
        <name>substrate</name>
    </ligand>
</feature>
<dbReference type="OrthoDB" id="9800332at2"/>
<accession>A0A2S7T7E4</accession>
<dbReference type="GO" id="GO:0004765">
    <property type="term" value="F:shikimate kinase activity"/>
    <property type="evidence" value="ECO:0007669"/>
    <property type="project" value="UniProtKB-UniRule"/>
</dbReference>
<keyword evidence="7" id="KW-0460">Magnesium</keyword>
<dbReference type="GO" id="GO:0000287">
    <property type="term" value="F:magnesium ion binding"/>
    <property type="evidence" value="ECO:0007669"/>
    <property type="project" value="UniProtKB-UniRule"/>
</dbReference>
<name>A0A2S7T7E4_9FLAO</name>
<dbReference type="Proteomes" id="UP000239366">
    <property type="component" value="Unassembled WGS sequence"/>
</dbReference>
<proteinExistence type="inferred from homology"/>
<feature type="binding site" evidence="7">
    <location>
        <position position="58"/>
    </location>
    <ligand>
        <name>substrate</name>
    </ligand>
</feature>
<feature type="binding site" evidence="7">
    <location>
        <position position="34"/>
    </location>
    <ligand>
        <name>substrate</name>
    </ligand>
</feature>
<dbReference type="EC" id="2.7.1.71" evidence="7"/>
<dbReference type="InterPro" id="IPR031322">
    <property type="entry name" value="Shikimate/glucono_kinase"/>
</dbReference>
<evidence type="ECO:0000256" key="3">
    <source>
        <dbReference type="ARBA" id="ARBA00022741"/>
    </source>
</evidence>
<keyword evidence="5 7" id="KW-0067">ATP-binding</keyword>
<dbReference type="RefSeq" id="WP_105001153.1">
    <property type="nucleotide sequence ID" value="NZ_MQVX01000001.1"/>
</dbReference>
<dbReference type="InterPro" id="IPR000623">
    <property type="entry name" value="Shikimate_kinase/TSH1"/>
</dbReference>
<keyword evidence="6 7" id="KW-0057">Aromatic amino acid biosynthesis</keyword>
<dbReference type="UniPathway" id="UPA00053">
    <property type="reaction ID" value="UER00088"/>
</dbReference>
<organism evidence="8 9">
    <name type="scientific">Aureicoccus marinus</name>
    <dbReference type="NCBI Taxonomy" id="754435"/>
    <lineage>
        <taxon>Bacteria</taxon>
        <taxon>Pseudomonadati</taxon>
        <taxon>Bacteroidota</taxon>
        <taxon>Flavobacteriia</taxon>
        <taxon>Flavobacteriales</taxon>
        <taxon>Flavobacteriaceae</taxon>
        <taxon>Aureicoccus</taxon>
    </lineage>
</organism>
<feature type="binding site" evidence="7">
    <location>
        <position position="121"/>
    </location>
    <ligand>
        <name>ATP</name>
        <dbReference type="ChEBI" id="CHEBI:30616"/>
    </ligand>
</feature>
<comment type="subunit">
    <text evidence="7">Monomer.</text>
</comment>
<dbReference type="GO" id="GO:0005829">
    <property type="term" value="C:cytosol"/>
    <property type="evidence" value="ECO:0007669"/>
    <property type="project" value="TreeGrafter"/>
</dbReference>
<dbReference type="Pfam" id="PF01202">
    <property type="entry name" value="SKI"/>
    <property type="match status" value="1"/>
</dbReference>
<dbReference type="PRINTS" id="PR01100">
    <property type="entry name" value="SHIKIMTKNASE"/>
</dbReference>
<comment type="subcellular location">
    <subcellularLocation>
        <location evidence="7">Cytoplasm</location>
    </subcellularLocation>
</comment>
<keyword evidence="2 7" id="KW-0808">Transferase</keyword>
<evidence type="ECO:0000256" key="1">
    <source>
        <dbReference type="ARBA" id="ARBA00022605"/>
    </source>
</evidence>
<protein>
    <recommendedName>
        <fullName evidence="7">Shikimate kinase</fullName>
        <shortName evidence="7">SK</shortName>
        <ecNumber evidence="7">2.7.1.71</ecNumber>
    </recommendedName>
</protein>
<dbReference type="GO" id="GO:0008652">
    <property type="term" value="P:amino acid biosynthetic process"/>
    <property type="evidence" value="ECO:0007669"/>
    <property type="project" value="UniProtKB-KW"/>
</dbReference>
<comment type="caution">
    <text evidence="7">Lacks conserved residue(s) required for the propagation of feature annotation.</text>
</comment>
<comment type="cofactor">
    <cofactor evidence="7">
        <name>Mg(2+)</name>
        <dbReference type="ChEBI" id="CHEBI:18420"/>
    </cofactor>
    <text evidence="7">Binds 1 Mg(2+) ion per subunit.</text>
</comment>
<dbReference type="Gene3D" id="3.40.50.300">
    <property type="entry name" value="P-loop containing nucleotide triphosphate hydrolases"/>
    <property type="match status" value="1"/>
</dbReference>
<comment type="pathway">
    <text evidence="7">Metabolic intermediate biosynthesis; chorismate biosynthesis; chorismate from D-erythrose 4-phosphate and phosphoenolpyruvate: step 5/7.</text>
</comment>
<dbReference type="HAMAP" id="MF_00109">
    <property type="entry name" value="Shikimate_kinase"/>
    <property type="match status" value="1"/>
</dbReference>
<reference evidence="9" key="1">
    <citation type="submission" date="2016-11" db="EMBL/GenBank/DDBJ databases">
        <title>Trade-off between light-utilization and light-protection in marine flavobacteria.</title>
        <authorList>
            <person name="Kumagai Y."/>
            <person name="Yoshizawa S."/>
            <person name="Kogure K."/>
        </authorList>
    </citation>
    <scope>NUCLEOTIDE SEQUENCE [LARGE SCALE GENOMIC DNA]</scope>
    <source>
        <strain evidence="9">SG-18</strain>
    </source>
</reference>
<comment type="catalytic activity">
    <reaction evidence="7">
        <text>shikimate + ATP = 3-phosphoshikimate + ADP + H(+)</text>
        <dbReference type="Rhea" id="RHEA:13121"/>
        <dbReference type="ChEBI" id="CHEBI:15378"/>
        <dbReference type="ChEBI" id="CHEBI:30616"/>
        <dbReference type="ChEBI" id="CHEBI:36208"/>
        <dbReference type="ChEBI" id="CHEBI:145989"/>
        <dbReference type="ChEBI" id="CHEBI:456216"/>
        <dbReference type="EC" id="2.7.1.71"/>
    </reaction>
</comment>
<dbReference type="GO" id="GO:0005524">
    <property type="term" value="F:ATP binding"/>
    <property type="evidence" value="ECO:0007669"/>
    <property type="project" value="UniProtKB-UniRule"/>
</dbReference>
<gene>
    <name evidence="7" type="primary">aroK</name>
    <name evidence="8" type="ORF">BST99_06895</name>
</gene>
<feature type="binding site" evidence="7">
    <location>
        <position position="81"/>
    </location>
    <ligand>
        <name>substrate</name>
    </ligand>
</feature>
<evidence type="ECO:0000256" key="2">
    <source>
        <dbReference type="ARBA" id="ARBA00022679"/>
    </source>
</evidence>